<dbReference type="InterPro" id="IPR003280">
    <property type="entry name" value="2pore_dom_K_chnl"/>
</dbReference>
<dbReference type="Gene3D" id="1.10.287.70">
    <property type="match status" value="1"/>
</dbReference>
<evidence type="ECO:0000256" key="4">
    <source>
        <dbReference type="ARBA" id="ARBA00022989"/>
    </source>
</evidence>
<feature type="transmembrane region" description="Helical" evidence="10">
    <location>
        <begin position="208"/>
        <end position="227"/>
    </location>
</feature>
<comment type="subcellular location">
    <subcellularLocation>
        <location evidence="1">Membrane</location>
        <topology evidence="1">Multi-pass membrane protein</topology>
    </subcellularLocation>
</comment>
<evidence type="ECO:0000259" key="11">
    <source>
        <dbReference type="Pfam" id="PF07885"/>
    </source>
</evidence>
<keyword evidence="13" id="KW-1185">Reference proteome</keyword>
<protein>
    <recommendedName>
        <fullName evidence="11">Potassium channel domain-containing protein</fullName>
    </recommendedName>
</protein>
<gene>
    <name evidence="12" type="ORF">PVAND_011550</name>
</gene>
<dbReference type="InterPro" id="IPR013099">
    <property type="entry name" value="K_chnl_dom"/>
</dbReference>
<dbReference type="OrthoDB" id="297496at2759"/>
<evidence type="ECO:0000256" key="1">
    <source>
        <dbReference type="ARBA" id="ARBA00004141"/>
    </source>
</evidence>
<keyword evidence="6 10" id="KW-0472">Membrane</keyword>
<dbReference type="PANTHER" id="PTHR11003">
    <property type="entry name" value="POTASSIUM CHANNEL, SUBFAMILY K"/>
    <property type="match status" value="1"/>
</dbReference>
<evidence type="ECO:0000256" key="8">
    <source>
        <dbReference type="RuleBase" id="RU003857"/>
    </source>
</evidence>
<dbReference type="GO" id="GO:0015271">
    <property type="term" value="F:outward rectifier potassium channel activity"/>
    <property type="evidence" value="ECO:0007669"/>
    <property type="project" value="TreeGrafter"/>
</dbReference>
<name>A0A9J6CKR6_POLVA</name>
<keyword evidence="3 8" id="KW-0812">Transmembrane</keyword>
<feature type="transmembrane region" description="Helical" evidence="10">
    <location>
        <begin position="6"/>
        <end position="27"/>
    </location>
</feature>
<evidence type="ECO:0000256" key="2">
    <source>
        <dbReference type="ARBA" id="ARBA00022448"/>
    </source>
</evidence>
<evidence type="ECO:0000313" key="13">
    <source>
        <dbReference type="Proteomes" id="UP001107558"/>
    </source>
</evidence>
<keyword evidence="2 8" id="KW-0813">Transport</keyword>
<dbReference type="Proteomes" id="UP001107558">
    <property type="component" value="Chromosome 1"/>
</dbReference>
<sequence length="829" mass="95949">MSPKQWLSLLTFYILYLIFGASVFYHMEHKLETQRRIAANSERIEINALLKKYLINNTEIQEEILDEVSEYCGKPVTHPSKDEYIAPYTWSFYHAFFFSFTVCSTVGYGNIYPTNSAGRLFLIFYGLVGLPVHAILFAYMGNFWGNTFINMYKRYKEYKMSMDSNWVPRKLNLIGRIFLYLIPGIAMFIFAPAMIFSYFEEWDYLVSVYYAFVTLTTIGLGDFVATFQRHQEKTFGTLFIFYQLFILCWFIAGVSYIAMIIGFLIKGLRSKRIKRIEHNLAINIKETQRKIWNGVQKDVGYIRKILNEVYFSKFKPVYKDPDETKKNFRIPRSQSCPHLFMDNDDENEEEEEERNIKYRRERAFSECPKLRQKRQQSFSAMTLHRPQSDTDLSQIDRTKTFDAQRAALEPGELLAKVTIALGGYRVDVADENDDESELGVHGFSDSEILASEQNYSDWSIETSEKSCYIGRNRRALSEVRIPIEESIKTSNEWTWSGANTQISDIEKIRARMSKPKRNLYRASFRKKLRYDSDVVDDFPRESPHTTNGTATNKSMLHRLNPFKRKIPEMMKRHSLAPGQELHPQRYIDRRESINSLSKKNYLSHARASIFSMPCYEEEQDLLETTSVADLIRAIEMFHVDSNAATSTDSLTKRRKMGTDHLSHKSSLLTLFLNKNHDSSHTIHSTPTAENPSQIIKKQRGRLYSCVLENLSSSEHYHNRGKISSDALVRKQSISASHPPPPPYTVKTSQNDSLKSTIKRRFSVRPSNLDKAPGQFHKAQNLPVIPGSTLAQQQQHQQNQISNSNPSPLSFARKLSFRTIPSSLSKANEH</sequence>
<dbReference type="SUPFAM" id="SSF81324">
    <property type="entry name" value="Voltage-gated potassium channels"/>
    <property type="match status" value="2"/>
</dbReference>
<dbReference type="AlphaFoldDB" id="A0A9J6CKR6"/>
<keyword evidence="7 8" id="KW-0407">Ion channel</keyword>
<dbReference type="GO" id="GO:0022841">
    <property type="term" value="F:potassium ion leak channel activity"/>
    <property type="evidence" value="ECO:0007669"/>
    <property type="project" value="TreeGrafter"/>
</dbReference>
<feature type="transmembrane region" description="Helical" evidence="10">
    <location>
        <begin position="173"/>
        <end position="196"/>
    </location>
</feature>
<comment type="similarity">
    <text evidence="8">Belongs to the two pore domain potassium channel (TC 1.A.1.8) family.</text>
</comment>
<feature type="compositionally biased region" description="Low complexity" evidence="9">
    <location>
        <begin position="791"/>
        <end position="806"/>
    </location>
</feature>
<keyword evidence="4 10" id="KW-1133">Transmembrane helix</keyword>
<feature type="transmembrane region" description="Helical" evidence="10">
    <location>
        <begin position="90"/>
        <end position="111"/>
    </location>
</feature>
<dbReference type="Pfam" id="PF07885">
    <property type="entry name" value="Ion_trans_2"/>
    <property type="match status" value="2"/>
</dbReference>
<dbReference type="PANTHER" id="PTHR11003:SF331">
    <property type="entry name" value="OPEN RECTIFIER POTASSIUM CHANNEL PROTEIN 1"/>
    <property type="match status" value="1"/>
</dbReference>
<comment type="caution">
    <text evidence="12">The sequence shown here is derived from an EMBL/GenBank/DDBJ whole genome shotgun (WGS) entry which is preliminary data.</text>
</comment>
<feature type="region of interest" description="Disordered" evidence="9">
    <location>
        <begin position="788"/>
        <end position="808"/>
    </location>
</feature>
<evidence type="ECO:0000256" key="6">
    <source>
        <dbReference type="ARBA" id="ARBA00023136"/>
    </source>
</evidence>
<proteinExistence type="inferred from homology"/>
<feature type="transmembrane region" description="Helical" evidence="10">
    <location>
        <begin position="123"/>
        <end position="152"/>
    </location>
</feature>
<keyword evidence="5 8" id="KW-0406">Ion transport</keyword>
<evidence type="ECO:0000313" key="12">
    <source>
        <dbReference type="EMBL" id="KAG5682182.1"/>
    </source>
</evidence>
<dbReference type="GO" id="GO:0005886">
    <property type="term" value="C:plasma membrane"/>
    <property type="evidence" value="ECO:0007669"/>
    <property type="project" value="TreeGrafter"/>
</dbReference>
<feature type="domain" description="Potassium channel" evidence="11">
    <location>
        <begin position="186"/>
        <end position="253"/>
    </location>
</feature>
<organism evidence="12 13">
    <name type="scientific">Polypedilum vanderplanki</name>
    <name type="common">Sleeping chironomid midge</name>
    <dbReference type="NCBI Taxonomy" id="319348"/>
    <lineage>
        <taxon>Eukaryota</taxon>
        <taxon>Metazoa</taxon>
        <taxon>Ecdysozoa</taxon>
        <taxon>Arthropoda</taxon>
        <taxon>Hexapoda</taxon>
        <taxon>Insecta</taxon>
        <taxon>Pterygota</taxon>
        <taxon>Neoptera</taxon>
        <taxon>Endopterygota</taxon>
        <taxon>Diptera</taxon>
        <taxon>Nematocera</taxon>
        <taxon>Chironomoidea</taxon>
        <taxon>Chironomidae</taxon>
        <taxon>Chironominae</taxon>
        <taxon>Polypedilum</taxon>
        <taxon>Polypedilum</taxon>
    </lineage>
</organism>
<dbReference type="GO" id="GO:0030322">
    <property type="term" value="P:stabilization of membrane potential"/>
    <property type="evidence" value="ECO:0007669"/>
    <property type="project" value="TreeGrafter"/>
</dbReference>
<dbReference type="FunFam" id="1.10.287.70:FF:000210">
    <property type="entry name" value="Open rectifier potassium channel protein 1"/>
    <property type="match status" value="1"/>
</dbReference>
<evidence type="ECO:0000256" key="3">
    <source>
        <dbReference type="ARBA" id="ARBA00022692"/>
    </source>
</evidence>
<evidence type="ECO:0000256" key="5">
    <source>
        <dbReference type="ARBA" id="ARBA00023065"/>
    </source>
</evidence>
<accession>A0A9J6CKR6</accession>
<feature type="region of interest" description="Disordered" evidence="9">
    <location>
        <begin position="732"/>
        <end position="753"/>
    </location>
</feature>
<evidence type="ECO:0000256" key="9">
    <source>
        <dbReference type="SAM" id="MobiDB-lite"/>
    </source>
</evidence>
<feature type="transmembrane region" description="Helical" evidence="10">
    <location>
        <begin position="239"/>
        <end position="265"/>
    </location>
</feature>
<feature type="domain" description="Potassium channel" evidence="11">
    <location>
        <begin position="89"/>
        <end position="143"/>
    </location>
</feature>
<reference evidence="12" key="1">
    <citation type="submission" date="2021-03" db="EMBL/GenBank/DDBJ databases">
        <title>Chromosome level genome of the anhydrobiotic midge Polypedilum vanderplanki.</title>
        <authorList>
            <person name="Yoshida Y."/>
            <person name="Kikawada T."/>
            <person name="Gusev O."/>
        </authorList>
    </citation>
    <scope>NUCLEOTIDE SEQUENCE</scope>
    <source>
        <strain evidence="12">NIAS01</strain>
        <tissue evidence="12">Whole body or cell culture</tissue>
    </source>
</reference>
<evidence type="ECO:0000256" key="10">
    <source>
        <dbReference type="SAM" id="Phobius"/>
    </source>
</evidence>
<evidence type="ECO:0000256" key="7">
    <source>
        <dbReference type="ARBA" id="ARBA00023303"/>
    </source>
</evidence>
<dbReference type="EMBL" id="JADBJN010000001">
    <property type="protein sequence ID" value="KAG5682182.1"/>
    <property type="molecule type" value="Genomic_DNA"/>
</dbReference>
<dbReference type="PRINTS" id="PR01333">
    <property type="entry name" value="2POREKCHANEL"/>
</dbReference>